<reference evidence="1" key="1">
    <citation type="submission" date="2021-01" db="EMBL/GenBank/DDBJ databases">
        <authorList>
            <person name="Zahm M."/>
            <person name="Roques C."/>
            <person name="Cabau C."/>
            <person name="Klopp C."/>
            <person name="Donnadieu C."/>
            <person name="Jouanno E."/>
            <person name="Lampietro C."/>
            <person name="Louis A."/>
            <person name="Herpin A."/>
            <person name="Echchiki A."/>
            <person name="Berthelot C."/>
            <person name="Parey E."/>
            <person name="Roest-Crollius H."/>
            <person name="Braasch I."/>
            <person name="Postlethwait J."/>
            <person name="Bobe J."/>
            <person name="Montfort J."/>
            <person name="Bouchez O."/>
            <person name="Begum T."/>
            <person name="Mejri S."/>
            <person name="Adams A."/>
            <person name="Chen W.-J."/>
            <person name="Guiguen Y."/>
        </authorList>
    </citation>
    <scope>NUCLEOTIDE SEQUENCE</scope>
    <source>
        <strain evidence="1">YG-15Mar2019-1</strain>
        <tissue evidence="1">Brain</tissue>
    </source>
</reference>
<comment type="caution">
    <text evidence="1">The sequence shown here is derived from an EMBL/GenBank/DDBJ whole genome shotgun (WGS) entry which is preliminary data.</text>
</comment>
<dbReference type="AlphaFoldDB" id="A0A9D3PPE9"/>
<gene>
    <name evidence="1" type="ORF">MATL_G00179050</name>
</gene>
<proteinExistence type="predicted"/>
<protein>
    <submittedName>
        <fullName evidence="1">Uncharacterized protein</fullName>
    </submittedName>
</protein>
<dbReference type="Proteomes" id="UP001046870">
    <property type="component" value="Chromosome 15"/>
</dbReference>
<organism evidence="1 2">
    <name type="scientific">Megalops atlanticus</name>
    <name type="common">Tarpon</name>
    <name type="synonym">Clupea gigantea</name>
    <dbReference type="NCBI Taxonomy" id="7932"/>
    <lineage>
        <taxon>Eukaryota</taxon>
        <taxon>Metazoa</taxon>
        <taxon>Chordata</taxon>
        <taxon>Craniata</taxon>
        <taxon>Vertebrata</taxon>
        <taxon>Euteleostomi</taxon>
        <taxon>Actinopterygii</taxon>
        <taxon>Neopterygii</taxon>
        <taxon>Teleostei</taxon>
        <taxon>Elopiformes</taxon>
        <taxon>Megalopidae</taxon>
        <taxon>Megalops</taxon>
    </lineage>
</organism>
<evidence type="ECO:0000313" key="1">
    <source>
        <dbReference type="EMBL" id="KAG7463671.1"/>
    </source>
</evidence>
<name>A0A9D3PPE9_MEGAT</name>
<evidence type="ECO:0000313" key="2">
    <source>
        <dbReference type="Proteomes" id="UP001046870"/>
    </source>
</evidence>
<accession>A0A9D3PPE9</accession>
<keyword evidence="2" id="KW-1185">Reference proteome</keyword>
<dbReference type="EMBL" id="JAFDVH010000015">
    <property type="protein sequence ID" value="KAG7463671.1"/>
    <property type="molecule type" value="Genomic_DNA"/>
</dbReference>
<sequence length="83" mass="9442">MTKTHIKMHTTQSLPLILKYNPTHTVSIICFSFPLSRTLMQHVFPLFHTNTHTHACTTHLFSLETRDPLLCWSALSSSSGSFL</sequence>